<dbReference type="GO" id="GO:0061136">
    <property type="term" value="P:regulation of proteasomal protein catabolic process"/>
    <property type="evidence" value="ECO:0007669"/>
    <property type="project" value="TreeGrafter"/>
</dbReference>
<dbReference type="InterPro" id="IPR018200">
    <property type="entry name" value="USP_CS"/>
</dbReference>
<feature type="region of interest" description="Disordered" evidence="7">
    <location>
        <begin position="737"/>
        <end position="758"/>
    </location>
</feature>
<keyword evidence="5 9" id="KW-0378">Hydrolase</keyword>
<dbReference type="InterPro" id="IPR001394">
    <property type="entry name" value="Peptidase_C19_UCH"/>
</dbReference>
<keyword evidence="4" id="KW-0833">Ubl conjugation pathway</keyword>
<dbReference type="PROSITE" id="PS50235">
    <property type="entry name" value="USP_3"/>
    <property type="match status" value="1"/>
</dbReference>
<dbReference type="InterPro" id="IPR025305">
    <property type="entry name" value="UCH_repeat_domain"/>
</dbReference>
<comment type="catalytic activity">
    <reaction evidence="1">
        <text>Thiol-dependent hydrolysis of ester, thioester, amide, peptide and isopeptide bonds formed by the C-terminal Gly of ubiquitin (a 76-residue protein attached to proteins as an intracellular targeting signal).</text>
        <dbReference type="EC" id="3.4.19.12"/>
    </reaction>
</comment>
<evidence type="ECO:0000256" key="4">
    <source>
        <dbReference type="ARBA" id="ARBA00022786"/>
    </source>
</evidence>
<name>A0AAF0AYA1_9SCHI</name>
<dbReference type="CDD" id="cd02666">
    <property type="entry name" value="Peptidase_C19J"/>
    <property type="match status" value="1"/>
</dbReference>
<protein>
    <recommendedName>
        <fullName evidence="2">ubiquitinyl hydrolase 1</fullName>
        <ecNumber evidence="2">3.4.19.12</ecNumber>
    </recommendedName>
</protein>
<evidence type="ECO:0000256" key="5">
    <source>
        <dbReference type="ARBA" id="ARBA00022801"/>
    </source>
</evidence>
<evidence type="ECO:0000256" key="1">
    <source>
        <dbReference type="ARBA" id="ARBA00000707"/>
    </source>
</evidence>
<dbReference type="PANTHER" id="PTHR43982:SF6">
    <property type="entry name" value="UBIQUITIN CARBOXYL-TERMINAL HYDROLASE 2-RELATED"/>
    <property type="match status" value="1"/>
</dbReference>
<dbReference type="InterPro" id="IPR038765">
    <property type="entry name" value="Papain-like_cys_pep_sf"/>
</dbReference>
<dbReference type="AlphaFoldDB" id="A0AAF0AYA1"/>
<dbReference type="Pfam" id="PF13446">
    <property type="entry name" value="RPT"/>
    <property type="match status" value="4"/>
</dbReference>
<evidence type="ECO:0000313" key="9">
    <source>
        <dbReference type="EMBL" id="WBW74538.1"/>
    </source>
</evidence>
<dbReference type="PANTHER" id="PTHR43982">
    <property type="entry name" value="UBIQUITIN CARBOXYL-TERMINAL HYDROLASE"/>
    <property type="match status" value="1"/>
</dbReference>
<proteinExistence type="predicted"/>
<sequence>MADMQGLNIRKSPNRLIQDLDVFDGSSKDWNNPWSPHNARYLWQLHFSSVDSVEQNPYDFWCVCQKTRKHIRVQIQKEVDYPHIIEPEVEFTPPEQIVAYCLVKEAEQFNEHVEKNVPDLSELSRQWKSEDGKITVKVEWRNSYLDASCIKDIIDSRRPSFASLLSKKPASQQQVSQSSPSLYTTFSSLELFLRNVLFNNDHRSISAAPEGTFEKHVGRGPHIQKLMNILSFHFNSENTNFVPSIASEPLSNEQRINLTLARNELIILANNYREGSKDSLVPSPNATAKLARPYLISALNVPAYNSVAPMYTSIFHQNNASLPDDPAFIALGVTNDYPDELVCFFYHKQKENDPDNARIYVDAFAHIYNLRKTSLLKNQLQLEKKVGLVSSDAIQSAYTSLSLETEVSALAQNFKYTDKHILDTFWNSIQKHPESIRVQRENLETVACARNSKGLLEYLRSTYAIFYNVQEAYNWLGISPDTEDGMIASVALVKSEDDSSKAMEAIKCIAEERNSPVLYEFLASQDPSYLPQVPDTVMTTDDAYESLAVQDRDVSDDMLINVYTFAVEDQPERSDRLKSALKCIGESRNSKLIMHFLEHGNLDLPEEPPNLNVPVGLENTGNFCYLNSLLQYYFIIKPLRDAVLEINHNKDVSMIKTREAIKKVGGRSVNRIEFLRALQFTYELRSLFQQLITTKSSSILPSSKLAYLALIPLTMEQVNSTSSSVIHPMESNNTYTEIHQQSEQTGAPSNISGSTSTSDLINLAPLNNDEDTQMPYFDISEEEINSSLDLGRQQDVAECIDHVLFQIEVSLGPTKNDEGTDSSDEDLIRRLFYGKTKQTLHDDSQGTRSGEELYSHLIVDLYKERQTLYDVLDGVFETVTLDLGNETTKRSLCIKELPMILQLQIQRVQFDRSTGQPFKSNAYVEFGKELHMDHYVEDENGEMAPLLEKYWNMKQKIGELQHRRKFLMTTNSQLLSSVDTLTTLSTWADYQKNSRLPISKMLPQLLQEETEKIKMELEALAQEEQQKQEERMHLFDDHLKHSYDLLAVFIHRGQATFGHYWTYMRDLDTDVFRKYNDEYVTEVDESEVFADTTGNTANPYMLTYVRKDCRHIIECLSRNLDFSNENLK</sequence>
<keyword evidence="6" id="KW-0788">Thiol protease</keyword>
<dbReference type="GO" id="GO:0070628">
    <property type="term" value="F:proteasome binding"/>
    <property type="evidence" value="ECO:0007669"/>
    <property type="project" value="TreeGrafter"/>
</dbReference>
<keyword evidence="3" id="KW-0645">Protease</keyword>
<dbReference type="Gene3D" id="3.90.70.10">
    <property type="entry name" value="Cysteine proteinases"/>
    <property type="match status" value="1"/>
</dbReference>
<feature type="domain" description="USP" evidence="8">
    <location>
        <begin position="615"/>
        <end position="1107"/>
    </location>
</feature>
<accession>A0AAF0AYA1</accession>
<dbReference type="KEGG" id="som:SOMG_03335"/>
<dbReference type="GeneID" id="80876815"/>
<gene>
    <name evidence="9" type="primary">ubp2</name>
    <name evidence="9" type="ORF">SOMG_03335</name>
</gene>
<dbReference type="InterPro" id="IPR044635">
    <property type="entry name" value="UBP14-like"/>
</dbReference>
<reference evidence="9 10" key="1">
    <citation type="journal article" date="2023" name="G3 (Bethesda)">
        <title>A high-quality reference genome for the fission yeast Schizosaccharomyces osmophilus.</title>
        <authorList>
            <person name="Jia G.S."/>
            <person name="Zhang W.C."/>
            <person name="Liang Y."/>
            <person name="Liu X.H."/>
            <person name="Rhind N."/>
            <person name="Pidoux A."/>
            <person name="Brysch-Herzberg M."/>
            <person name="Du L.L."/>
        </authorList>
    </citation>
    <scope>NUCLEOTIDE SEQUENCE [LARGE SCALE GENOMIC DNA]</scope>
    <source>
        <strain evidence="9 10">CBS 15793</strain>
    </source>
</reference>
<dbReference type="EC" id="3.4.19.12" evidence="2"/>
<dbReference type="PROSITE" id="PS00973">
    <property type="entry name" value="USP_2"/>
    <property type="match status" value="1"/>
</dbReference>
<dbReference type="PROSITE" id="PS00972">
    <property type="entry name" value="USP_1"/>
    <property type="match status" value="1"/>
</dbReference>
<dbReference type="EMBL" id="CP115612">
    <property type="protein sequence ID" value="WBW74538.1"/>
    <property type="molecule type" value="Genomic_DNA"/>
</dbReference>
<dbReference type="Proteomes" id="UP001212411">
    <property type="component" value="Chromosome 2"/>
</dbReference>
<dbReference type="GO" id="GO:0004843">
    <property type="term" value="F:cysteine-type deubiquitinase activity"/>
    <property type="evidence" value="ECO:0007669"/>
    <property type="project" value="UniProtKB-EC"/>
</dbReference>
<evidence type="ECO:0000259" key="8">
    <source>
        <dbReference type="PROSITE" id="PS50235"/>
    </source>
</evidence>
<organism evidence="9 10">
    <name type="scientific">Schizosaccharomyces osmophilus</name>
    <dbReference type="NCBI Taxonomy" id="2545709"/>
    <lineage>
        <taxon>Eukaryota</taxon>
        <taxon>Fungi</taxon>
        <taxon>Dikarya</taxon>
        <taxon>Ascomycota</taxon>
        <taxon>Taphrinomycotina</taxon>
        <taxon>Schizosaccharomycetes</taxon>
        <taxon>Schizosaccharomycetales</taxon>
        <taxon>Schizosaccharomycetaceae</taxon>
        <taxon>Schizosaccharomyces</taxon>
    </lineage>
</organism>
<dbReference type="GO" id="GO:0016579">
    <property type="term" value="P:protein deubiquitination"/>
    <property type="evidence" value="ECO:0007669"/>
    <property type="project" value="InterPro"/>
</dbReference>
<evidence type="ECO:0000256" key="7">
    <source>
        <dbReference type="SAM" id="MobiDB-lite"/>
    </source>
</evidence>
<evidence type="ECO:0000256" key="2">
    <source>
        <dbReference type="ARBA" id="ARBA00012759"/>
    </source>
</evidence>
<dbReference type="InterPro" id="IPR028889">
    <property type="entry name" value="USP"/>
</dbReference>
<dbReference type="Pfam" id="PF00443">
    <property type="entry name" value="UCH"/>
    <property type="match status" value="1"/>
</dbReference>
<dbReference type="RefSeq" id="XP_056038781.1">
    <property type="nucleotide sequence ID" value="XM_056182126.1"/>
</dbReference>
<evidence type="ECO:0000256" key="3">
    <source>
        <dbReference type="ARBA" id="ARBA00022670"/>
    </source>
</evidence>
<evidence type="ECO:0000256" key="6">
    <source>
        <dbReference type="ARBA" id="ARBA00022807"/>
    </source>
</evidence>
<dbReference type="SUPFAM" id="SSF54001">
    <property type="entry name" value="Cysteine proteinases"/>
    <property type="match status" value="1"/>
</dbReference>
<evidence type="ECO:0000313" key="10">
    <source>
        <dbReference type="Proteomes" id="UP001212411"/>
    </source>
</evidence>
<dbReference type="GO" id="GO:0043161">
    <property type="term" value="P:proteasome-mediated ubiquitin-dependent protein catabolic process"/>
    <property type="evidence" value="ECO:0007669"/>
    <property type="project" value="InterPro"/>
</dbReference>
<keyword evidence="10" id="KW-1185">Reference proteome</keyword>